<name>A0AAE0Z383_9GAST</name>
<feature type="transmembrane region" description="Helical" evidence="2">
    <location>
        <begin position="66"/>
        <end position="90"/>
    </location>
</feature>
<keyword evidence="2" id="KW-0812">Transmembrane</keyword>
<accession>A0AAE0Z383</accession>
<keyword evidence="2" id="KW-0472">Membrane</keyword>
<comment type="caution">
    <text evidence="5">The sequence shown here is derived from an EMBL/GenBank/DDBJ whole genome shotgun (WGS) entry which is preliminary data.</text>
</comment>
<dbReference type="AlphaFoldDB" id="A0AAE0Z383"/>
<dbReference type="PANTHER" id="PTHR19134">
    <property type="entry name" value="RECEPTOR-TYPE TYROSINE-PROTEIN PHOSPHATASE"/>
    <property type="match status" value="1"/>
</dbReference>
<dbReference type="PANTHER" id="PTHR19134:SF449">
    <property type="entry name" value="TYROSINE-PROTEIN PHOSPHATASE 1"/>
    <property type="match status" value="1"/>
</dbReference>
<dbReference type="Pfam" id="PF00102">
    <property type="entry name" value="Y_phosphatase"/>
    <property type="match status" value="2"/>
</dbReference>
<dbReference type="SUPFAM" id="SSF52799">
    <property type="entry name" value="(Phosphotyrosine protein) phosphatases II"/>
    <property type="match status" value="2"/>
</dbReference>
<dbReference type="PROSITE" id="PS50056">
    <property type="entry name" value="TYR_PHOSPHATASE_2"/>
    <property type="match status" value="2"/>
</dbReference>
<dbReference type="PRINTS" id="PR00700">
    <property type="entry name" value="PRTYPHPHTASE"/>
</dbReference>
<dbReference type="InterPro" id="IPR029021">
    <property type="entry name" value="Prot-tyrosine_phosphatase-like"/>
</dbReference>
<gene>
    <name evidence="5" type="ORF">RRG08_030492</name>
</gene>
<sequence length="767" mass="85434">MIIYVHQACNKTFYGEKCAKVCSTNCVDQQCDHVTGYCISCVEGRSGDLCVKSVGSEGGGGGGDSIIPAVIGAVVAVVVITAIIVGFIIWRRRKNRPDEEQEAEEGVSRNGGARNLSYTGAALELDTNKRSSKHKQFVEKASQTPSGMFNNGYEKSSEGDTDEDVRNNAHAIRLGRNTALPVEALKEYILQHSSDSHFKDEFSSIPMANSSPQTLGLAPGNIKKNRYKNIIPYDSSRVLLRVDQTKDQSDYINASYVTGYEERETFIASQAPNDLILQDFVRMIWEQRVDRVVMLSNLVELGKKRCSMYWPVDGEEEFGEVNVRLLTTHVFAQYTIRHLQLSQSKEPARPVTQFHFTAWPDKSVPESPWGLRVMAVLGSGPVLVHCSAGVGRTGTFIALCNLLREAEDTGKMNFLDTLWKLRQDRMHTIQTVAQYVYLHKAALVGHTVAGSTIQVKDMNARLAALESEKPDTKSALSYRREFEAVVAACDATINQYNESTQQPEESVYQNTSGVADKRKNRLSNILPNQAFRPVLIAEAHKEDTYINAVLVPNLTRDNHDLLTQLPLPSTVTDFWRLVTQFNVGLVVAFDLDTMDSDQTIGDFLPKSEKKPFENDRYLVETEPPRESTVAWEFPLTVHQKAVSGMGNSVPLLHKTLTLLACKDHKLDPESVLELQYKIKSCRLSKKSRIIFMCRNGADQCGLMCVQSILLDRLEADQCLAVPVAVGSIKAIRPQVIPTVDQYKCLYRVLKLAHESKNVYGNVGDGSL</sequence>
<evidence type="ECO:0000256" key="2">
    <source>
        <dbReference type="SAM" id="Phobius"/>
    </source>
</evidence>
<dbReference type="InterPro" id="IPR050348">
    <property type="entry name" value="Protein-Tyr_Phosphatase"/>
</dbReference>
<dbReference type="EMBL" id="JAWDGP010004785">
    <property type="protein sequence ID" value="KAK3761973.1"/>
    <property type="molecule type" value="Genomic_DNA"/>
</dbReference>
<reference evidence="5" key="1">
    <citation type="journal article" date="2023" name="G3 (Bethesda)">
        <title>A reference genome for the long-term kleptoplast-retaining sea slug Elysia crispata morphotype clarki.</title>
        <authorList>
            <person name="Eastman K.E."/>
            <person name="Pendleton A.L."/>
            <person name="Shaikh M.A."/>
            <person name="Suttiyut T."/>
            <person name="Ogas R."/>
            <person name="Tomko P."/>
            <person name="Gavelis G."/>
            <person name="Widhalm J.R."/>
            <person name="Wisecaver J.H."/>
        </authorList>
    </citation>
    <scope>NUCLEOTIDE SEQUENCE</scope>
    <source>
        <strain evidence="5">ECLA1</strain>
    </source>
</reference>
<dbReference type="PROSITE" id="PS50055">
    <property type="entry name" value="TYR_PHOSPHATASE_PTP"/>
    <property type="match status" value="2"/>
</dbReference>
<feature type="region of interest" description="Disordered" evidence="1">
    <location>
        <begin position="128"/>
        <end position="163"/>
    </location>
</feature>
<feature type="domain" description="Tyrosine specific protein phosphatases" evidence="4">
    <location>
        <begin position="378"/>
        <end position="436"/>
    </location>
</feature>
<feature type="domain" description="Tyrosine-protein phosphatase" evidence="3">
    <location>
        <begin position="198"/>
        <end position="445"/>
    </location>
</feature>
<evidence type="ECO:0000313" key="5">
    <source>
        <dbReference type="EMBL" id="KAK3761973.1"/>
    </source>
</evidence>
<proteinExistence type="predicted"/>
<evidence type="ECO:0000259" key="3">
    <source>
        <dbReference type="PROSITE" id="PS50055"/>
    </source>
</evidence>
<feature type="domain" description="Tyrosine-protein phosphatase" evidence="3">
    <location>
        <begin position="478"/>
        <end position="752"/>
    </location>
</feature>
<feature type="domain" description="Tyrosine specific protein phosphatases" evidence="4">
    <location>
        <begin position="669"/>
        <end position="743"/>
    </location>
</feature>
<evidence type="ECO:0000256" key="1">
    <source>
        <dbReference type="SAM" id="MobiDB-lite"/>
    </source>
</evidence>
<dbReference type="GO" id="GO:0004725">
    <property type="term" value="F:protein tyrosine phosphatase activity"/>
    <property type="evidence" value="ECO:0007669"/>
    <property type="project" value="InterPro"/>
</dbReference>
<dbReference type="InterPro" id="IPR016130">
    <property type="entry name" value="Tyr_Pase_AS"/>
</dbReference>
<evidence type="ECO:0000259" key="4">
    <source>
        <dbReference type="PROSITE" id="PS50056"/>
    </source>
</evidence>
<dbReference type="Proteomes" id="UP001283361">
    <property type="component" value="Unassembled WGS sequence"/>
</dbReference>
<dbReference type="InterPro" id="IPR000387">
    <property type="entry name" value="Tyr_Pase_dom"/>
</dbReference>
<feature type="region of interest" description="Disordered" evidence="1">
    <location>
        <begin position="95"/>
        <end position="114"/>
    </location>
</feature>
<dbReference type="SMART" id="SM00194">
    <property type="entry name" value="PTPc"/>
    <property type="match status" value="2"/>
</dbReference>
<dbReference type="PROSITE" id="PS00383">
    <property type="entry name" value="TYR_PHOSPHATASE_1"/>
    <property type="match status" value="1"/>
</dbReference>
<keyword evidence="2" id="KW-1133">Transmembrane helix</keyword>
<dbReference type="Gene3D" id="3.90.190.10">
    <property type="entry name" value="Protein tyrosine phosphatase superfamily"/>
    <property type="match status" value="2"/>
</dbReference>
<dbReference type="InterPro" id="IPR000242">
    <property type="entry name" value="PTP_cat"/>
</dbReference>
<dbReference type="SMART" id="SM00404">
    <property type="entry name" value="PTPc_motif"/>
    <property type="match status" value="2"/>
</dbReference>
<organism evidence="5 6">
    <name type="scientific">Elysia crispata</name>
    <name type="common">lettuce slug</name>
    <dbReference type="NCBI Taxonomy" id="231223"/>
    <lineage>
        <taxon>Eukaryota</taxon>
        <taxon>Metazoa</taxon>
        <taxon>Spiralia</taxon>
        <taxon>Lophotrochozoa</taxon>
        <taxon>Mollusca</taxon>
        <taxon>Gastropoda</taxon>
        <taxon>Heterobranchia</taxon>
        <taxon>Euthyneura</taxon>
        <taxon>Panpulmonata</taxon>
        <taxon>Sacoglossa</taxon>
        <taxon>Placobranchoidea</taxon>
        <taxon>Plakobranchidae</taxon>
        <taxon>Elysia</taxon>
    </lineage>
</organism>
<dbReference type="InterPro" id="IPR003595">
    <property type="entry name" value="Tyr_Pase_cat"/>
</dbReference>
<evidence type="ECO:0000313" key="6">
    <source>
        <dbReference type="Proteomes" id="UP001283361"/>
    </source>
</evidence>
<protein>
    <submittedName>
        <fullName evidence="5">Uncharacterized protein</fullName>
    </submittedName>
</protein>
<keyword evidence="6" id="KW-1185">Reference proteome</keyword>